<dbReference type="Proteomes" id="UP000594261">
    <property type="component" value="Chromosome 9"/>
</dbReference>
<evidence type="ECO:0000313" key="2">
    <source>
        <dbReference type="Proteomes" id="UP000594261"/>
    </source>
</evidence>
<keyword evidence="2" id="KW-1185">Reference proteome</keyword>
<dbReference type="EMBL" id="LRBV02000009">
    <property type="status" value="NOT_ANNOTATED_CDS"/>
    <property type="molecule type" value="Genomic_DNA"/>
</dbReference>
<dbReference type="InParanoid" id="A0A7N2RAD2"/>
<organism evidence="1 2">
    <name type="scientific">Quercus lobata</name>
    <name type="common">Valley oak</name>
    <dbReference type="NCBI Taxonomy" id="97700"/>
    <lineage>
        <taxon>Eukaryota</taxon>
        <taxon>Viridiplantae</taxon>
        <taxon>Streptophyta</taxon>
        <taxon>Embryophyta</taxon>
        <taxon>Tracheophyta</taxon>
        <taxon>Spermatophyta</taxon>
        <taxon>Magnoliopsida</taxon>
        <taxon>eudicotyledons</taxon>
        <taxon>Gunneridae</taxon>
        <taxon>Pentapetalae</taxon>
        <taxon>rosids</taxon>
        <taxon>fabids</taxon>
        <taxon>Fagales</taxon>
        <taxon>Fagaceae</taxon>
        <taxon>Quercus</taxon>
    </lineage>
</organism>
<dbReference type="AlphaFoldDB" id="A0A7N2RAD2"/>
<dbReference type="Gramene" id="QL09p008105:mrna">
    <property type="protein sequence ID" value="QL09p008105:mrna"/>
    <property type="gene ID" value="QL09p008105"/>
</dbReference>
<reference evidence="1 2" key="1">
    <citation type="journal article" date="2016" name="G3 (Bethesda)">
        <title>First Draft Assembly and Annotation of the Genome of a California Endemic Oak Quercus lobata Nee (Fagaceae).</title>
        <authorList>
            <person name="Sork V.L."/>
            <person name="Fitz-Gibbon S.T."/>
            <person name="Puiu D."/>
            <person name="Crepeau M."/>
            <person name="Gugger P.F."/>
            <person name="Sherman R."/>
            <person name="Stevens K."/>
            <person name="Langley C.H."/>
            <person name="Pellegrini M."/>
            <person name="Salzberg S.L."/>
        </authorList>
    </citation>
    <scope>NUCLEOTIDE SEQUENCE [LARGE SCALE GENOMIC DNA]</scope>
    <source>
        <strain evidence="1 2">cv. SW786</strain>
    </source>
</reference>
<accession>A0A7N2RAD2</accession>
<protein>
    <submittedName>
        <fullName evidence="1">Uncharacterized protein</fullName>
    </submittedName>
</protein>
<dbReference type="EnsemblPlants" id="QL09p008105:mrna">
    <property type="protein sequence ID" value="QL09p008105:mrna"/>
    <property type="gene ID" value="QL09p008105"/>
</dbReference>
<reference evidence="1" key="2">
    <citation type="submission" date="2021-01" db="UniProtKB">
        <authorList>
            <consortium name="EnsemblPlants"/>
        </authorList>
    </citation>
    <scope>IDENTIFICATION</scope>
</reference>
<name>A0A7N2RAD2_QUELO</name>
<evidence type="ECO:0000313" key="1">
    <source>
        <dbReference type="EnsemblPlants" id="QL09p008105:mrna"/>
    </source>
</evidence>
<proteinExistence type="predicted"/>
<sequence length="94" mass="10633">MVERQLSVRITPDNVHLLSPLTTFGEYEVPLRFPKSIHLPEGKVQWTLAVKSGVNKDVLVSLMSTQGPSLLWDVSFVFCNLITSYCSDKVSYFK</sequence>